<evidence type="ECO:0000256" key="7">
    <source>
        <dbReference type="ARBA" id="ARBA00023069"/>
    </source>
</evidence>
<dbReference type="EMBL" id="JANEYF010004022">
    <property type="protein sequence ID" value="KAJ8932541.1"/>
    <property type="molecule type" value="Genomic_DNA"/>
</dbReference>
<keyword evidence="5 12" id="KW-0812">Transmembrane</keyword>
<organism evidence="13 14">
    <name type="scientific">Rhamnusium bicolor</name>
    <dbReference type="NCBI Taxonomy" id="1586634"/>
    <lineage>
        <taxon>Eukaryota</taxon>
        <taxon>Metazoa</taxon>
        <taxon>Ecdysozoa</taxon>
        <taxon>Arthropoda</taxon>
        <taxon>Hexapoda</taxon>
        <taxon>Insecta</taxon>
        <taxon>Pterygota</taxon>
        <taxon>Neoptera</taxon>
        <taxon>Endopterygota</taxon>
        <taxon>Coleoptera</taxon>
        <taxon>Polyphaga</taxon>
        <taxon>Cucujiformia</taxon>
        <taxon>Chrysomeloidea</taxon>
        <taxon>Cerambycidae</taxon>
        <taxon>Lepturinae</taxon>
        <taxon>Rhagiini</taxon>
        <taxon>Rhamnusium</taxon>
    </lineage>
</organism>
<dbReference type="AlphaFoldDB" id="A0AAV8X243"/>
<evidence type="ECO:0000256" key="2">
    <source>
        <dbReference type="ARBA" id="ARBA00009082"/>
    </source>
</evidence>
<evidence type="ECO:0000256" key="5">
    <source>
        <dbReference type="ARBA" id="ARBA00022692"/>
    </source>
</evidence>
<evidence type="ECO:0000256" key="6">
    <source>
        <dbReference type="ARBA" id="ARBA00022989"/>
    </source>
</evidence>
<feature type="transmembrane region" description="Helical" evidence="12">
    <location>
        <begin position="229"/>
        <end position="251"/>
    </location>
</feature>
<keyword evidence="14" id="KW-1185">Reference proteome</keyword>
<reference evidence="13" key="1">
    <citation type="journal article" date="2023" name="Insect Mol. Biol.">
        <title>Genome sequencing provides insights into the evolution of gene families encoding plant cell wall-degrading enzymes in longhorned beetles.</title>
        <authorList>
            <person name="Shin N.R."/>
            <person name="Okamura Y."/>
            <person name="Kirsch R."/>
            <person name="Pauchet Y."/>
        </authorList>
    </citation>
    <scope>NUCLEOTIDE SEQUENCE</scope>
    <source>
        <strain evidence="13">RBIC_L_NR</strain>
    </source>
</reference>
<evidence type="ECO:0000313" key="14">
    <source>
        <dbReference type="Proteomes" id="UP001162156"/>
    </source>
</evidence>
<keyword evidence="8 12" id="KW-0472">Membrane</keyword>
<proteinExistence type="inferred from homology"/>
<evidence type="ECO:0000256" key="4">
    <source>
        <dbReference type="ARBA" id="ARBA00022475"/>
    </source>
</evidence>
<evidence type="ECO:0000256" key="1">
    <source>
        <dbReference type="ARBA" id="ARBA00004272"/>
    </source>
</evidence>
<dbReference type="Proteomes" id="UP001162156">
    <property type="component" value="Unassembled WGS sequence"/>
</dbReference>
<evidence type="ECO:0000256" key="11">
    <source>
        <dbReference type="ARBA" id="ARBA00024803"/>
    </source>
</evidence>
<keyword evidence="7" id="KW-0969">Cilium</keyword>
<keyword evidence="4" id="KW-1003">Cell membrane</keyword>
<dbReference type="GO" id="GO:0060170">
    <property type="term" value="C:ciliary membrane"/>
    <property type="evidence" value="ECO:0007669"/>
    <property type="project" value="UniProtKB-SubCell"/>
</dbReference>
<comment type="caution">
    <text evidence="13">The sequence shown here is derived from an EMBL/GenBank/DDBJ whole genome shotgun (WGS) entry which is preliminary data.</text>
</comment>
<accession>A0AAV8X243</accession>
<evidence type="ECO:0000256" key="8">
    <source>
        <dbReference type="ARBA" id="ARBA00023136"/>
    </source>
</evidence>
<evidence type="ECO:0000256" key="9">
    <source>
        <dbReference type="ARBA" id="ARBA00023180"/>
    </source>
</evidence>
<comment type="function">
    <text evidence="11">Transmembrane component of the tectonic-like complex, a complex localized at the transition zone of primary cilia and acting as a barrier that prevents diffusion of transmembrane proteins between the cilia and plasma membranes. Required for ciliogenesis and sonic hedgehog/SHH signaling.</text>
</comment>
<sequence>MFTIILPFIFAFKSGGFWLKRDIFYEQPKVNLRGEYLLIATTNNISNPIICSTFPYYKQNLDFLDVCSIIKLREIDNNLDGIVDKIRLNIGLNLFKNKITSINIILPINYKLTSICPLQMQSGIIYQHYFHHTMATDLQVVGDLDLFQSSSLHCSKKGIHDFYDYSIIEDEINDNSYELENIIERYSERNISTHLTNVYTNVISGNKNKFNIKLSVRYPEHKISYKPGFWHIMKLAWIQYFAIYVIIYWFVKRIRSYVFNHRLVLFYEESPTVKRK</sequence>
<name>A0AAV8X243_9CUCU</name>
<evidence type="ECO:0000313" key="13">
    <source>
        <dbReference type="EMBL" id="KAJ8932541.1"/>
    </source>
</evidence>
<keyword evidence="9" id="KW-0325">Glycoprotein</keyword>
<keyword evidence="6 12" id="KW-1133">Transmembrane helix</keyword>
<dbReference type="PANTHER" id="PTHR14605">
    <property type="entry name" value="CHST5 PROTEIN"/>
    <property type="match status" value="1"/>
</dbReference>
<dbReference type="GO" id="GO:0035869">
    <property type="term" value="C:ciliary transition zone"/>
    <property type="evidence" value="ECO:0007669"/>
    <property type="project" value="TreeGrafter"/>
</dbReference>
<dbReference type="GO" id="GO:0060271">
    <property type="term" value="P:cilium assembly"/>
    <property type="evidence" value="ECO:0007669"/>
    <property type="project" value="TreeGrafter"/>
</dbReference>
<evidence type="ECO:0000256" key="10">
    <source>
        <dbReference type="ARBA" id="ARBA00023273"/>
    </source>
</evidence>
<gene>
    <name evidence="13" type="ORF">NQ314_014591</name>
</gene>
<dbReference type="Pfam" id="PF10149">
    <property type="entry name" value="TM231"/>
    <property type="match status" value="1"/>
</dbReference>
<dbReference type="GO" id="GO:0032880">
    <property type="term" value="P:regulation of protein localization"/>
    <property type="evidence" value="ECO:0007669"/>
    <property type="project" value="TreeGrafter"/>
</dbReference>
<protein>
    <recommendedName>
        <fullName evidence="3">Transmembrane protein 231</fullName>
    </recommendedName>
</protein>
<evidence type="ECO:0000256" key="12">
    <source>
        <dbReference type="SAM" id="Phobius"/>
    </source>
</evidence>
<comment type="similarity">
    <text evidence="2">Belongs to the TMEM231 family.</text>
</comment>
<keyword evidence="10" id="KW-0966">Cell projection</keyword>
<comment type="subcellular location">
    <subcellularLocation>
        <location evidence="1">Cell projection</location>
        <location evidence="1">Cilium membrane</location>
        <topology evidence="1">Multi-pass membrane protein</topology>
    </subcellularLocation>
</comment>
<evidence type="ECO:0000256" key="3">
    <source>
        <dbReference type="ARBA" id="ARBA00015087"/>
    </source>
</evidence>
<dbReference type="PANTHER" id="PTHR14605:SF1">
    <property type="entry name" value="TRANSMEMBRANE PROTEIN 231"/>
    <property type="match status" value="1"/>
</dbReference>
<dbReference type="InterPro" id="IPR019306">
    <property type="entry name" value="TMEM231"/>
</dbReference>